<reference evidence="2 3" key="1">
    <citation type="submission" date="2018-05" db="EMBL/GenBank/DDBJ databases">
        <title>Genomic Encyclopedia of Type Strains, Phase IV (KMG-IV): sequencing the most valuable type-strain genomes for metagenomic binning, comparative biology and taxonomic classification.</title>
        <authorList>
            <person name="Goeker M."/>
        </authorList>
    </citation>
    <scope>NUCLEOTIDE SEQUENCE [LARGE SCALE GENOMIC DNA]</scope>
    <source>
        <strain evidence="2 3">DSM 45480</strain>
    </source>
</reference>
<dbReference type="AlphaFoldDB" id="A0A316HL40"/>
<feature type="coiled-coil region" evidence="1">
    <location>
        <begin position="221"/>
        <end position="248"/>
    </location>
</feature>
<gene>
    <name evidence="2" type="ORF">C8D88_12238</name>
</gene>
<dbReference type="SUPFAM" id="SSF52540">
    <property type="entry name" value="P-loop containing nucleoside triphosphate hydrolases"/>
    <property type="match status" value="1"/>
</dbReference>
<dbReference type="Pfam" id="PF13558">
    <property type="entry name" value="SbcC_Walker_B"/>
    <property type="match status" value="1"/>
</dbReference>
<protein>
    <submittedName>
        <fullName evidence="2">Uncharacterized protein (TIGR02680 family)</fullName>
    </submittedName>
</protein>
<feature type="coiled-coil region" evidence="1">
    <location>
        <begin position="442"/>
        <end position="469"/>
    </location>
</feature>
<sequence>MTDRWQPSRAGIINVWRYYDEIFTFHQGRLLLRGPNGTGKSKALELLLPYLFDANLRPHRLSTFGSADRTMHWNLMGEGNQGSTRVGYVWLEFQHGDEWFTCGARLQATTNTSNVIATYFTTSLRVGDLALVNEAGRPLTKTDLVAAIGEHGVVHASPADYRHTVRTTLFPGVTEQRYDSLITALLQLRTPKLSERLDPSVLSSLLSRALPPLDQSDLTEIAEGFERLDRQREELRRLDEEIITAERLAEIQRTYAQRVLGAAAHALSSSSERLEDLTRAARMSERRYQRQVTLADEAFEQLAALGREASAVDAEIAGISDLPAYQEGKQLDLLRQQHSAAVQRAAEAAAHAAKLRARAVADEEHAAQAKSDAAARADDVRHSALEAREAAERAGMSSVFEEIDATTVDTKTGARASRQLLSDAVDARSAEISAIMRAVAVHERAIDARDAARQRLDETHEELELATDAEAAAQQAFEQAFAKFGADFETWAHGCSELRVSEHGEVSEAAALAREEFSAIEARLHETRTALNGQLAQYNSIREKLANQVDVPPPAPYTRDAAYRSSAVGAPLWRLVNFRPGTPPDVCAAVEAALEASGLLDAWLTPGNSFGLSDQDRFAEPLLAAPAPGTTLLEVLVTDDDRAHRFLEGIAFGETATGHTAAIGADGTWRLANVHGSWTKPFPTYIGADSRRRARAGRIAELTGLIEQLATDLAGVDAALSQIAVRRATLAGELARQPSTDPVEIAEEQRTKAQLRCAARKDAVASATRQVSEAETAVAETLRMVNGEVSVNPHAVAAFRTAGHRWLDDRHDAFAAEAAAAEAMNRSSVSNALADEAEEAASARQQEAADVAITLETVERSAGSEFHALDQQLITLRAKALELAEQRETLQDKQTSLARTLGTLEEKRKVDTSRATEAAAVRDAAEARYRHLTSGHLPADAGDVPEGPVDARLIRDAETRLGLAVHQAQQQLAGRIDLSLEPDDDVAVLSATLDGARMGAHALLVALQTERDRMRTHITDAERDLFDQTLTGDTRRHIAQRIQGAAELVDTMNQRLERVQTASGIRVQLVWQVDPQLPPGTREARDLLLRSDLDAEERAVLHQFFRERVEEARAHDTATGWEQQLAQVLDYTTWHQFVVKVDRGDGWVPVTKRVHGALSGGEKAIVLHLPLFAAAAAHYQATPTAPRLILLDEVFVGVDATNRGQLLELLVAFDLDLVLTSDHEWCDYRELTGIAIHQLTTGTDGDDAVTTVRFTWDGHSLKADD</sequence>
<dbReference type="Gene3D" id="3.40.50.300">
    <property type="entry name" value="P-loop containing nucleotide triphosphate hydrolases"/>
    <property type="match status" value="2"/>
</dbReference>
<dbReference type="RefSeq" id="WP_109642097.1">
    <property type="nucleotide sequence ID" value="NZ_QGHB01000022.1"/>
</dbReference>
<dbReference type="EMBL" id="QGHB01000022">
    <property type="protein sequence ID" value="PWK80760.1"/>
    <property type="molecule type" value="Genomic_DNA"/>
</dbReference>
<name>A0A316HL40_9PSEU</name>
<organism evidence="2 3">
    <name type="scientific">Lentzea atacamensis</name>
    <dbReference type="NCBI Taxonomy" id="531938"/>
    <lineage>
        <taxon>Bacteria</taxon>
        <taxon>Bacillati</taxon>
        <taxon>Actinomycetota</taxon>
        <taxon>Actinomycetes</taxon>
        <taxon>Pseudonocardiales</taxon>
        <taxon>Pseudonocardiaceae</taxon>
        <taxon>Lentzea</taxon>
    </lineage>
</organism>
<proteinExistence type="predicted"/>
<keyword evidence="1" id="KW-0175">Coiled coil</keyword>
<comment type="caution">
    <text evidence="2">The sequence shown here is derived from an EMBL/GenBank/DDBJ whole genome shotgun (WGS) entry which is preliminary data.</text>
</comment>
<dbReference type="InterPro" id="IPR027417">
    <property type="entry name" value="P-loop_NTPase"/>
</dbReference>
<evidence type="ECO:0000313" key="3">
    <source>
        <dbReference type="Proteomes" id="UP000246005"/>
    </source>
</evidence>
<dbReference type="NCBIfam" id="TIGR02680">
    <property type="entry name" value="TIGR02680 family protein"/>
    <property type="match status" value="1"/>
</dbReference>
<evidence type="ECO:0000313" key="2">
    <source>
        <dbReference type="EMBL" id="PWK80760.1"/>
    </source>
</evidence>
<dbReference type="InterPro" id="IPR013496">
    <property type="entry name" value="CHP02680"/>
</dbReference>
<evidence type="ECO:0000256" key="1">
    <source>
        <dbReference type="SAM" id="Coils"/>
    </source>
</evidence>
<dbReference type="Proteomes" id="UP000246005">
    <property type="component" value="Unassembled WGS sequence"/>
</dbReference>
<dbReference type="CDD" id="cd00267">
    <property type="entry name" value="ABC_ATPase"/>
    <property type="match status" value="1"/>
</dbReference>
<accession>A0A316HL40</accession>